<name>A0ABN0ZVM5_9BACI</name>
<dbReference type="PROSITE" id="PS51462">
    <property type="entry name" value="NUDIX"/>
    <property type="match status" value="1"/>
</dbReference>
<keyword evidence="2 4" id="KW-0378">Hydrolase</keyword>
<dbReference type="PANTHER" id="PTHR43046">
    <property type="entry name" value="GDP-MANNOSE MANNOSYL HYDROLASE"/>
    <property type="match status" value="1"/>
</dbReference>
<keyword evidence="5" id="KW-1185">Reference proteome</keyword>
<sequence length="155" mass="17974">MDAVFKTGEGIFNYRVAGVLIRSGYVLLHKETNDDFWALPGGRVEVNEVASQAVVREFKEEINVDLQVERLLWSVESFFTHRESSYHEIGFYFKVVEVDKGIPSQEVFYGKEGEKVLIYKWVPLDQLKDYTIEPSFLKEELTDLKSSSKHIVVYD</sequence>
<feature type="domain" description="Nudix hydrolase" evidence="3">
    <location>
        <begin position="11"/>
        <end position="146"/>
    </location>
</feature>
<accession>A0ABN0ZVM5</accession>
<dbReference type="SUPFAM" id="SSF55811">
    <property type="entry name" value="Nudix"/>
    <property type="match status" value="1"/>
</dbReference>
<dbReference type="Proteomes" id="UP001500740">
    <property type="component" value="Unassembled WGS sequence"/>
</dbReference>
<dbReference type="PANTHER" id="PTHR43046:SF14">
    <property type="entry name" value="MUTT_NUDIX FAMILY PROTEIN"/>
    <property type="match status" value="1"/>
</dbReference>
<dbReference type="Gene3D" id="3.90.79.10">
    <property type="entry name" value="Nucleoside Triphosphate Pyrophosphohydrolase"/>
    <property type="match status" value="1"/>
</dbReference>
<evidence type="ECO:0000256" key="2">
    <source>
        <dbReference type="ARBA" id="ARBA00022801"/>
    </source>
</evidence>
<comment type="cofactor">
    <cofactor evidence="1">
        <name>Mg(2+)</name>
        <dbReference type="ChEBI" id="CHEBI:18420"/>
    </cofactor>
</comment>
<organism evidence="4 5">
    <name type="scientific">Alkalibacillus silvisoli</name>
    <dbReference type="NCBI Taxonomy" id="392823"/>
    <lineage>
        <taxon>Bacteria</taxon>
        <taxon>Bacillati</taxon>
        <taxon>Bacillota</taxon>
        <taxon>Bacilli</taxon>
        <taxon>Bacillales</taxon>
        <taxon>Bacillaceae</taxon>
        <taxon>Alkalibacillus</taxon>
    </lineage>
</organism>
<comment type="caution">
    <text evidence="4">The sequence shown here is derived from an EMBL/GenBank/DDBJ whole genome shotgun (WGS) entry which is preliminary data.</text>
</comment>
<dbReference type="Pfam" id="PF00293">
    <property type="entry name" value="NUDIX"/>
    <property type="match status" value="1"/>
</dbReference>
<dbReference type="InterPro" id="IPR020084">
    <property type="entry name" value="NUDIX_hydrolase_CS"/>
</dbReference>
<gene>
    <name evidence="4" type="ORF">GCM10008935_14020</name>
</gene>
<evidence type="ECO:0000259" key="3">
    <source>
        <dbReference type="PROSITE" id="PS51462"/>
    </source>
</evidence>
<dbReference type="EMBL" id="BAAACZ010000010">
    <property type="protein sequence ID" value="GAA0459917.1"/>
    <property type="molecule type" value="Genomic_DNA"/>
</dbReference>
<dbReference type="GO" id="GO:0016787">
    <property type="term" value="F:hydrolase activity"/>
    <property type="evidence" value="ECO:0007669"/>
    <property type="project" value="UniProtKB-KW"/>
</dbReference>
<reference evidence="4 5" key="1">
    <citation type="journal article" date="2019" name="Int. J. Syst. Evol. Microbiol.">
        <title>The Global Catalogue of Microorganisms (GCM) 10K type strain sequencing project: providing services to taxonomists for standard genome sequencing and annotation.</title>
        <authorList>
            <consortium name="The Broad Institute Genomics Platform"/>
            <consortium name="The Broad Institute Genome Sequencing Center for Infectious Disease"/>
            <person name="Wu L."/>
            <person name="Ma J."/>
        </authorList>
    </citation>
    <scope>NUCLEOTIDE SEQUENCE [LARGE SCALE GENOMIC DNA]</scope>
    <source>
        <strain evidence="4 5">JCM 14193</strain>
    </source>
</reference>
<evidence type="ECO:0000313" key="4">
    <source>
        <dbReference type="EMBL" id="GAA0459917.1"/>
    </source>
</evidence>
<evidence type="ECO:0000313" key="5">
    <source>
        <dbReference type="Proteomes" id="UP001500740"/>
    </source>
</evidence>
<protein>
    <submittedName>
        <fullName evidence="4">NUDIX hydrolase</fullName>
    </submittedName>
</protein>
<dbReference type="CDD" id="cd04688">
    <property type="entry name" value="NUDIX_Hydrolase"/>
    <property type="match status" value="1"/>
</dbReference>
<proteinExistence type="predicted"/>
<dbReference type="InterPro" id="IPR000086">
    <property type="entry name" value="NUDIX_hydrolase_dom"/>
</dbReference>
<dbReference type="RefSeq" id="WP_343782702.1">
    <property type="nucleotide sequence ID" value="NZ_BAAACZ010000010.1"/>
</dbReference>
<dbReference type="InterPro" id="IPR015797">
    <property type="entry name" value="NUDIX_hydrolase-like_dom_sf"/>
</dbReference>
<dbReference type="PROSITE" id="PS00893">
    <property type="entry name" value="NUDIX_BOX"/>
    <property type="match status" value="1"/>
</dbReference>
<evidence type="ECO:0000256" key="1">
    <source>
        <dbReference type="ARBA" id="ARBA00001946"/>
    </source>
</evidence>